<evidence type="ECO:0000256" key="2">
    <source>
        <dbReference type="SAM" id="SignalP"/>
    </source>
</evidence>
<dbReference type="PANTHER" id="PTHR33416">
    <property type="entry name" value="NUCLEAR PORE COMPLEX PROTEIN NUP1"/>
    <property type="match status" value="1"/>
</dbReference>
<dbReference type="GO" id="GO:0005635">
    <property type="term" value="C:nuclear envelope"/>
    <property type="evidence" value="ECO:0000318"/>
    <property type="project" value="GO_Central"/>
</dbReference>
<organism evidence="3">
    <name type="scientific">Solanum lycopersicum</name>
    <name type="common">Tomato</name>
    <name type="synonym">Lycopersicon esculentum</name>
    <dbReference type="NCBI Taxonomy" id="4081"/>
    <lineage>
        <taxon>Eukaryota</taxon>
        <taxon>Viridiplantae</taxon>
        <taxon>Streptophyta</taxon>
        <taxon>Embryophyta</taxon>
        <taxon>Tracheophyta</taxon>
        <taxon>Spermatophyta</taxon>
        <taxon>Magnoliopsida</taxon>
        <taxon>eudicotyledons</taxon>
        <taxon>Gunneridae</taxon>
        <taxon>Pentapetalae</taxon>
        <taxon>asterids</taxon>
        <taxon>lamiids</taxon>
        <taxon>Solanales</taxon>
        <taxon>Solanaceae</taxon>
        <taxon>Solanoideae</taxon>
        <taxon>Solaneae</taxon>
        <taxon>Solanum</taxon>
        <taxon>Solanum subgen. Lycopersicon</taxon>
    </lineage>
</organism>
<keyword evidence="2" id="KW-0732">Signal</keyword>
<feature type="region of interest" description="Disordered" evidence="1">
    <location>
        <begin position="94"/>
        <end position="116"/>
    </location>
</feature>
<dbReference type="OMA" id="REENDIC"/>
<evidence type="ECO:0000256" key="1">
    <source>
        <dbReference type="SAM" id="MobiDB-lite"/>
    </source>
</evidence>
<keyword evidence="4" id="KW-1185">Reference proteome</keyword>
<feature type="compositionally biased region" description="Low complexity" evidence="1">
    <location>
        <begin position="95"/>
        <end position="107"/>
    </location>
</feature>
<dbReference type="EnsemblPlants" id="Solyc08g006480.3.1">
    <property type="protein sequence ID" value="Solyc08g006480.3.1"/>
    <property type="gene ID" value="Solyc08g006480.3"/>
</dbReference>
<evidence type="ECO:0000313" key="3">
    <source>
        <dbReference type="EnsemblPlants" id="Solyc08g006480.3.1"/>
    </source>
</evidence>
<protein>
    <recommendedName>
        <fullName evidence="5">Protein KAKU4</fullName>
    </recommendedName>
</protein>
<dbReference type="AlphaFoldDB" id="A0A3Q7HHA9"/>
<dbReference type="Proteomes" id="UP000004994">
    <property type="component" value="Chromosome 8"/>
</dbReference>
<sequence length="560" mass="61498">PFFFFFEFLATLSLSVKKNIAMDSRSGGKIVANKRKRYAVGPYDRPQQQPPPAPAAVEEEERFLKSPNWLTGHVFPATRTILSGAAKILTSVFNSDSSSSSSSGSDSMFEDDDREENDICSEVDELKKHPQLRGERSQTKHLIEQLLMQETFSREERDQLVTIINSRVMDSSSLEGKDSLERLDHSSQAIIEARKWLEEKRDGLRPDNTIGGVSSVVGVDDTLGSPVEMAKSYMKVRPPWASPSVDNSGLRTPSQMKAKLFDEEAPYSVSSDSLSLKKKSSYASGSWNIHEEIRKVRSKATEDMLRAHPSKETGYQLRLVERKAEPNSAVNDLTGTSTAEKINDSSSLRLAKLSDVPIKWSDVEITQDGAESENGPLNAASSIQLQDQAVRVGEQAAHESYVHTGSVFPSEHNDGLHISASDAHEVTRPNLAPSSNGYTSLEASLSAGQSRGQSDSYIGSEKPKPGTSTQDKSTKSHQVTDKCVFLSESAVDVPDMNETVESPAASIPSEDLSQEEPVLVRDLAKNGKVVKQQGKRPVRNVRKTTRAKRPCCVASIPKFM</sequence>
<dbReference type="InParanoid" id="A0A3Q7HHA9"/>
<dbReference type="FunCoup" id="A0A3Q7HHA9">
    <property type="interactions" value="2039"/>
</dbReference>
<dbReference type="PANTHER" id="PTHR33416:SF17">
    <property type="entry name" value="PROTEIN KAKU4"/>
    <property type="match status" value="1"/>
</dbReference>
<proteinExistence type="predicted"/>
<dbReference type="STRING" id="4081.A0A3Q7HHA9"/>
<name>A0A3Q7HHA9_SOLLC</name>
<feature type="chain" id="PRO_5018688453" description="Protein KAKU4" evidence="2">
    <location>
        <begin position="22"/>
        <end position="560"/>
    </location>
</feature>
<feature type="region of interest" description="Disordered" evidence="1">
    <location>
        <begin position="427"/>
        <end position="481"/>
    </location>
</feature>
<accession>A0A3Q7HHA9</accession>
<dbReference type="Gramene" id="Solyc08g006480.3.1">
    <property type="protein sequence ID" value="Solyc08g006480.3.1"/>
    <property type="gene ID" value="Solyc08g006480.3"/>
</dbReference>
<feature type="compositionally biased region" description="Polar residues" evidence="1">
    <location>
        <begin position="432"/>
        <end position="457"/>
    </location>
</feature>
<evidence type="ECO:0000313" key="4">
    <source>
        <dbReference type="Proteomes" id="UP000004994"/>
    </source>
</evidence>
<feature type="signal peptide" evidence="2">
    <location>
        <begin position="1"/>
        <end position="21"/>
    </location>
</feature>
<dbReference type="PaxDb" id="4081-Solyc08g006480.2.1"/>
<feature type="region of interest" description="Disordered" evidence="1">
    <location>
        <begin position="494"/>
        <end position="515"/>
    </location>
</feature>
<dbReference type="GO" id="GO:0071763">
    <property type="term" value="P:nuclear membrane organization"/>
    <property type="evidence" value="ECO:0000318"/>
    <property type="project" value="GO_Central"/>
</dbReference>
<reference evidence="3" key="2">
    <citation type="submission" date="2019-01" db="UniProtKB">
        <authorList>
            <consortium name="EnsemblPlants"/>
        </authorList>
    </citation>
    <scope>IDENTIFICATION</scope>
    <source>
        <strain evidence="3">cv. Heinz 1706</strain>
    </source>
</reference>
<evidence type="ECO:0008006" key="5">
    <source>
        <dbReference type="Google" id="ProtNLM"/>
    </source>
</evidence>
<reference evidence="3" key="1">
    <citation type="journal article" date="2012" name="Nature">
        <title>The tomato genome sequence provides insights into fleshy fruit evolution.</title>
        <authorList>
            <consortium name="Tomato Genome Consortium"/>
        </authorList>
    </citation>
    <scope>NUCLEOTIDE SEQUENCE [LARGE SCALE GENOMIC DNA]</scope>
    <source>
        <strain evidence="3">cv. Heinz 1706</strain>
    </source>
</reference>